<protein>
    <recommendedName>
        <fullName evidence="4">Integral membrane protein</fullName>
    </recommendedName>
</protein>
<dbReference type="EMBL" id="JBHSYM010000021">
    <property type="protein sequence ID" value="MFC7011730.1"/>
    <property type="molecule type" value="Genomic_DNA"/>
</dbReference>
<name>A0ABW2E0B9_9ACTN</name>
<evidence type="ECO:0008006" key="4">
    <source>
        <dbReference type="Google" id="ProtNLM"/>
    </source>
</evidence>
<comment type="caution">
    <text evidence="2">The sequence shown here is derived from an EMBL/GenBank/DDBJ whole genome shotgun (WGS) entry which is preliminary data.</text>
</comment>
<evidence type="ECO:0000256" key="1">
    <source>
        <dbReference type="SAM" id="Phobius"/>
    </source>
</evidence>
<feature type="transmembrane region" description="Helical" evidence="1">
    <location>
        <begin position="93"/>
        <end position="110"/>
    </location>
</feature>
<proteinExistence type="predicted"/>
<evidence type="ECO:0000313" key="2">
    <source>
        <dbReference type="EMBL" id="MFC7011730.1"/>
    </source>
</evidence>
<gene>
    <name evidence="2" type="ORF">ACFQMH_08455</name>
</gene>
<keyword evidence="1" id="KW-1133">Transmembrane helix</keyword>
<organism evidence="2 3">
    <name type="scientific">Streptomyces viridiviolaceus</name>
    <dbReference type="NCBI Taxonomy" id="68282"/>
    <lineage>
        <taxon>Bacteria</taxon>
        <taxon>Bacillati</taxon>
        <taxon>Actinomycetota</taxon>
        <taxon>Actinomycetes</taxon>
        <taxon>Kitasatosporales</taxon>
        <taxon>Streptomycetaceae</taxon>
        <taxon>Streptomyces</taxon>
    </lineage>
</organism>
<evidence type="ECO:0000313" key="3">
    <source>
        <dbReference type="Proteomes" id="UP001596409"/>
    </source>
</evidence>
<keyword evidence="1" id="KW-0812">Transmembrane</keyword>
<reference evidence="3" key="1">
    <citation type="journal article" date="2019" name="Int. J. Syst. Evol. Microbiol.">
        <title>The Global Catalogue of Microorganisms (GCM) 10K type strain sequencing project: providing services to taxonomists for standard genome sequencing and annotation.</title>
        <authorList>
            <consortium name="The Broad Institute Genomics Platform"/>
            <consortium name="The Broad Institute Genome Sequencing Center for Infectious Disease"/>
            <person name="Wu L."/>
            <person name="Ma J."/>
        </authorList>
    </citation>
    <scope>NUCLEOTIDE SEQUENCE [LARGE SCALE GENOMIC DNA]</scope>
    <source>
        <strain evidence="3">JCM 4855</strain>
    </source>
</reference>
<keyword evidence="1" id="KW-0472">Membrane</keyword>
<accession>A0ABW2E0B9</accession>
<dbReference type="RefSeq" id="WP_189880306.1">
    <property type="nucleotide sequence ID" value="NZ_BMWA01000040.1"/>
</dbReference>
<dbReference type="Proteomes" id="UP001596409">
    <property type="component" value="Unassembled WGS sequence"/>
</dbReference>
<sequence>MPSTRALSRRRAAATSVLTIVVVMVGVLVLAVGVSVPETWWPHTGQAFATDTRPTGQDPCALIVDPAEDHCEHGTATTHAANPSAGRPDVAGAVWRLAAAGAGLAALFVWRRPSAASQRQR</sequence>
<feature type="transmembrane region" description="Helical" evidence="1">
    <location>
        <begin position="12"/>
        <end position="34"/>
    </location>
</feature>
<keyword evidence="3" id="KW-1185">Reference proteome</keyword>